<organism evidence="1 2">
    <name type="scientific">Candida boidinii</name>
    <name type="common">Yeast</name>
    <dbReference type="NCBI Taxonomy" id="5477"/>
    <lineage>
        <taxon>Eukaryota</taxon>
        <taxon>Fungi</taxon>
        <taxon>Dikarya</taxon>
        <taxon>Ascomycota</taxon>
        <taxon>Saccharomycotina</taxon>
        <taxon>Pichiomycetes</taxon>
        <taxon>Pichiales</taxon>
        <taxon>Pichiaceae</taxon>
        <taxon>Ogataea</taxon>
        <taxon>Ogataea/Candida clade</taxon>
    </lineage>
</organism>
<dbReference type="Proteomes" id="UP001165120">
    <property type="component" value="Unassembled WGS sequence"/>
</dbReference>
<dbReference type="AlphaFoldDB" id="A0A9W6T4I2"/>
<protein>
    <submittedName>
        <fullName evidence="1">Unnamed protein product</fullName>
    </submittedName>
</protein>
<gene>
    <name evidence="1" type="ORF">Cboi02_000354600</name>
</gene>
<keyword evidence="2" id="KW-1185">Reference proteome</keyword>
<proteinExistence type="predicted"/>
<evidence type="ECO:0000313" key="1">
    <source>
        <dbReference type="EMBL" id="GME72287.1"/>
    </source>
</evidence>
<evidence type="ECO:0000313" key="2">
    <source>
        <dbReference type="Proteomes" id="UP001165120"/>
    </source>
</evidence>
<name>A0A9W6T4I2_CANBO</name>
<dbReference type="EMBL" id="BSXN01001245">
    <property type="protein sequence ID" value="GME72287.1"/>
    <property type="molecule type" value="Genomic_DNA"/>
</dbReference>
<comment type="caution">
    <text evidence="1">The sequence shown here is derived from an EMBL/GenBank/DDBJ whole genome shotgun (WGS) entry which is preliminary data.</text>
</comment>
<accession>A0A9W6T4I2</accession>
<sequence>MKIFPNLKEITYYSNDFSNYIIDKHPVQNNNNNWIEYFKVEVPFQFSYLLPRQERHLLDKIVLKTRLSNTENKLTISTGVFWSLYRLDFDSKMSLLGIFNNRQRIETSSDETFDALTFNCDGLLIGKNQLSLKTLKLLGGYNKSVVLTPSFFGFIKDRIYAVKVIINDESAQHLHDAIVIIARSADATLIEANDINNWTVVDEYISLSAKVSYNRRLKLTVDGV</sequence>
<reference evidence="1" key="1">
    <citation type="submission" date="2023-04" db="EMBL/GenBank/DDBJ databases">
        <title>Candida boidinii NBRC 10035.</title>
        <authorList>
            <person name="Ichikawa N."/>
            <person name="Sato H."/>
            <person name="Tonouchi N."/>
        </authorList>
    </citation>
    <scope>NUCLEOTIDE SEQUENCE</scope>
    <source>
        <strain evidence="1">NBRC 10035</strain>
    </source>
</reference>